<accession>A0AAV6XYP2</accession>
<comment type="caution">
    <text evidence="3">The sequence shown here is derived from an EMBL/GenBank/DDBJ whole genome shotgun (WGS) entry which is preliminary data.</text>
</comment>
<protein>
    <recommendedName>
        <fullName evidence="2">SAP domain-containing protein</fullName>
    </recommendedName>
</protein>
<feature type="domain" description="SAP" evidence="2">
    <location>
        <begin position="60"/>
        <end position="84"/>
    </location>
</feature>
<evidence type="ECO:0000313" key="4">
    <source>
        <dbReference type="Proteomes" id="UP000826271"/>
    </source>
</evidence>
<dbReference type="Gene3D" id="1.10.720.30">
    <property type="entry name" value="SAP domain"/>
    <property type="match status" value="1"/>
</dbReference>
<evidence type="ECO:0000313" key="3">
    <source>
        <dbReference type="EMBL" id="KAG8388086.1"/>
    </source>
</evidence>
<proteinExistence type="predicted"/>
<name>A0AAV6XYP2_9LAMI</name>
<dbReference type="AlphaFoldDB" id="A0AAV6XYP2"/>
<evidence type="ECO:0000259" key="2">
    <source>
        <dbReference type="Pfam" id="PF02037"/>
    </source>
</evidence>
<sequence length="101" mass="10980">MDHTLNGQLEFCIRSLILNNQKGDSCSKGGKGSSANRSSRKRHAEKALDEGSSLAHDGELQSLKVERLQALLREKGLSTSGRKASSVDCPLGRCKWLEGKL</sequence>
<dbReference type="InterPro" id="IPR003034">
    <property type="entry name" value="SAP_dom"/>
</dbReference>
<reference evidence="3" key="1">
    <citation type="submission" date="2019-10" db="EMBL/GenBank/DDBJ databases">
        <authorList>
            <person name="Zhang R."/>
            <person name="Pan Y."/>
            <person name="Wang J."/>
            <person name="Ma R."/>
            <person name="Yu S."/>
        </authorList>
    </citation>
    <scope>NUCLEOTIDE SEQUENCE</scope>
    <source>
        <strain evidence="3">LA-IB0</strain>
        <tissue evidence="3">Leaf</tissue>
    </source>
</reference>
<feature type="region of interest" description="Disordered" evidence="1">
    <location>
        <begin position="22"/>
        <end position="53"/>
    </location>
</feature>
<dbReference type="Proteomes" id="UP000826271">
    <property type="component" value="Unassembled WGS sequence"/>
</dbReference>
<dbReference type="SUPFAM" id="SSF68906">
    <property type="entry name" value="SAP domain"/>
    <property type="match status" value="1"/>
</dbReference>
<gene>
    <name evidence="3" type="ORF">BUALT_Bualt02G0088600</name>
</gene>
<dbReference type="Pfam" id="PF02037">
    <property type="entry name" value="SAP"/>
    <property type="match status" value="1"/>
</dbReference>
<organism evidence="3 4">
    <name type="scientific">Buddleja alternifolia</name>
    <dbReference type="NCBI Taxonomy" id="168488"/>
    <lineage>
        <taxon>Eukaryota</taxon>
        <taxon>Viridiplantae</taxon>
        <taxon>Streptophyta</taxon>
        <taxon>Embryophyta</taxon>
        <taxon>Tracheophyta</taxon>
        <taxon>Spermatophyta</taxon>
        <taxon>Magnoliopsida</taxon>
        <taxon>eudicotyledons</taxon>
        <taxon>Gunneridae</taxon>
        <taxon>Pentapetalae</taxon>
        <taxon>asterids</taxon>
        <taxon>lamiids</taxon>
        <taxon>Lamiales</taxon>
        <taxon>Scrophulariaceae</taxon>
        <taxon>Buddlejeae</taxon>
        <taxon>Buddleja</taxon>
    </lineage>
</organism>
<dbReference type="EMBL" id="WHWC01000002">
    <property type="protein sequence ID" value="KAG8388086.1"/>
    <property type="molecule type" value="Genomic_DNA"/>
</dbReference>
<keyword evidence="4" id="KW-1185">Reference proteome</keyword>
<evidence type="ECO:0000256" key="1">
    <source>
        <dbReference type="SAM" id="MobiDB-lite"/>
    </source>
</evidence>
<dbReference type="InterPro" id="IPR036361">
    <property type="entry name" value="SAP_dom_sf"/>
</dbReference>